<reference evidence="1" key="1">
    <citation type="submission" date="2022-02" db="EMBL/GenBank/DDBJ databases">
        <authorList>
            <person name="Henning P.M."/>
            <person name="McCubbin A.G."/>
            <person name="Shore J.S."/>
        </authorList>
    </citation>
    <scope>NUCLEOTIDE SEQUENCE</scope>
    <source>
        <strain evidence="1">F60SS</strain>
        <tissue evidence="1">Leaves</tissue>
    </source>
</reference>
<keyword evidence="3" id="KW-1185">Reference proteome</keyword>
<evidence type="ECO:0000313" key="1">
    <source>
        <dbReference type="EMBL" id="KAJ4835256.1"/>
    </source>
</evidence>
<dbReference type="EMBL" id="JAKUCV010004477">
    <property type="protein sequence ID" value="KAJ4835256.1"/>
    <property type="molecule type" value="Genomic_DNA"/>
</dbReference>
<organism evidence="1 3">
    <name type="scientific">Turnera subulata</name>
    <dbReference type="NCBI Taxonomy" id="218843"/>
    <lineage>
        <taxon>Eukaryota</taxon>
        <taxon>Viridiplantae</taxon>
        <taxon>Streptophyta</taxon>
        <taxon>Embryophyta</taxon>
        <taxon>Tracheophyta</taxon>
        <taxon>Spermatophyta</taxon>
        <taxon>Magnoliopsida</taxon>
        <taxon>eudicotyledons</taxon>
        <taxon>Gunneridae</taxon>
        <taxon>Pentapetalae</taxon>
        <taxon>rosids</taxon>
        <taxon>fabids</taxon>
        <taxon>Malpighiales</taxon>
        <taxon>Passifloraceae</taxon>
        <taxon>Turnera</taxon>
    </lineage>
</organism>
<evidence type="ECO:0000313" key="3">
    <source>
        <dbReference type="Proteomes" id="UP001141552"/>
    </source>
</evidence>
<dbReference type="AlphaFoldDB" id="A0A9Q0FPN6"/>
<sequence length="64" mass="7739">MNFEELEEEEIVLDQWRLWGHDSDHIKIILLVLPDMLMPPRWGDVEEEVIVLDDQWQLRGHESD</sequence>
<dbReference type="Proteomes" id="UP001141552">
    <property type="component" value="Unassembled WGS sequence"/>
</dbReference>
<protein>
    <submittedName>
        <fullName evidence="1">Uncharacterized protein</fullName>
    </submittedName>
</protein>
<dbReference type="EMBL" id="JAKUCV010004409">
    <property type="protein sequence ID" value="KAJ4835458.1"/>
    <property type="molecule type" value="Genomic_DNA"/>
</dbReference>
<accession>A0A9Q0FPN6</accession>
<gene>
    <name evidence="2" type="ORF">Tsubulata_033818</name>
    <name evidence="1" type="ORF">Tsubulata_042199</name>
</gene>
<name>A0A9Q0FPN6_9ROSI</name>
<comment type="caution">
    <text evidence="1">The sequence shown here is derived from an EMBL/GenBank/DDBJ whole genome shotgun (WGS) entry which is preliminary data.</text>
</comment>
<proteinExistence type="predicted"/>
<reference evidence="1" key="2">
    <citation type="journal article" date="2023" name="Plants (Basel)">
        <title>Annotation of the Turnera subulata (Passifloraceae) Draft Genome Reveals the S-Locus Evolved after the Divergence of Turneroideae from Passifloroideae in a Stepwise Manner.</title>
        <authorList>
            <person name="Henning P.M."/>
            <person name="Roalson E.H."/>
            <person name="Mir W."/>
            <person name="McCubbin A.G."/>
            <person name="Shore J.S."/>
        </authorList>
    </citation>
    <scope>NUCLEOTIDE SEQUENCE</scope>
    <source>
        <strain evidence="1">F60SS</strain>
    </source>
</reference>
<evidence type="ECO:0000313" key="2">
    <source>
        <dbReference type="EMBL" id="KAJ4835458.1"/>
    </source>
</evidence>